<dbReference type="Proteomes" id="UP000837803">
    <property type="component" value="Unassembled WGS sequence"/>
</dbReference>
<dbReference type="RefSeq" id="WP_238748923.1">
    <property type="nucleotide sequence ID" value="NZ_CAKLPZ010000001.1"/>
</dbReference>
<keyword evidence="1" id="KW-0175">Coiled coil</keyword>
<protein>
    <submittedName>
        <fullName evidence="3">Uncharacterized protein</fullName>
    </submittedName>
</protein>
<organism evidence="3 4">
    <name type="scientific">Neolewinella maritima</name>
    <dbReference type="NCBI Taxonomy" id="1383882"/>
    <lineage>
        <taxon>Bacteria</taxon>
        <taxon>Pseudomonadati</taxon>
        <taxon>Bacteroidota</taxon>
        <taxon>Saprospiria</taxon>
        <taxon>Saprospirales</taxon>
        <taxon>Lewinellaceae</taxon>
        <taxon>Neolewinella</taxon>
    </lineage>
</organism>
<evidence type="ECO:0000256" key="2">
    <source>
        <dbReference type="SAM" id="MobiDB-lite"/>
    </source>
</evidence>
<feature type="compositionally biased region" description="Low complexity" evidence="2">
    <location>
        <begin position="34"/>
        <end position="49"/>
    </location>
</feature>
<evidence type="ECO:0000313" key="4">
    <source>
        <dbReference type="Proteomes" id="UP000837803"/>
    </source>
</evidence>
<reference evidence="3" key="1">
    <citation type="submission" date="2021-12" db="EMBL/GenBank/DDBJ databases">
        <authorList>
            <person name="Rodrigo-Torres L."/>
            <person name="Arahal R. D."/>
            <person name="Lucena T."/>
        </authorList>
    </citation>
    <scope>NUCLEOTIDE SEQUENCE</scope>
    <source>
        <strain evidence="3">CECT 8419</strain>
    </source>
</reference>
<accession>A0ABM9AVK9</accession>
<gene>
    <name evidence="3" type="ORF">LEM8419_00014</name>
</gene>
<proteinExistence type="predicted"/>
<sequence length="223" mass="24682">MWKNLKGYFIVEEPGKGAGTKTKLPDKQPKSTTSAPAAPPAASSSAAAPVTGRVSGKFEDALLQAMERANLPGFDYLEYKKSLQNLQKMNFDEAMRFQTAYAAAQSMGVTPQQLTESAAHYLQALKTEQDKFTAAVQKQQDDQVGSKQNELKRLDALVSEQEAKIAALQEQIAKTRTRQQQLQQTIGESRQKIQATAADFRKTYDTITGSITADIEKMRQYLK</sequence>
<feature type="coiled-coil region" evidence="1">
    <location>
        <begin position="122"/>
        <end position="185"/>
    </location>
</feature>
<comment type="caution">
    <text evidence="3">The sequence shown here is derived from an EMBL/GenBank/DDBJ whole genome shotgun (WGS) entry which is preliminary data.</text>
</comment>
<dbReference type="EMBL" id="CAKLPZ010000001">
    <property type="protein sequence ID" value="CAH0998669.1"/>
    <property type="molecule type" value="Genomic_DNA"/>
</dbReference>
<evidence type="ECO:0000313" key="3">
    <source>
        <dbReference type="EMBL" id="CAH0998669.1"/>
    </source>
</evidence>
<name>A0ABM9AVK9_9BACT</name>
<feature type="region of interest" description="Disordered" evidence="2">
    <location>
        <begin position="14"/>
        <end position="50"/>
    </location>
</feature>
<evidence type="ECO:0000256" key="1">
    <source>
        <dbReference type="SAM" id="Coils"/>
    </source>
</evidence>
<keyword evidence="4" id="KW-1185">Reference proteome</keyword>